<sequence length="122" mass="13954">MKFLVAIILSVGLSPVLPEFYKNCNDSFIFSLKNGTIQTSILSRVIERNNAIKCSSGCGPIFGGIKGYDELVMFDNCDQVRKCYNRRASYEKRIRNESTFDGSGFSWFSVEEYEIFQISKKF</sequence>
<organism evidence="2 3">
    <name type="scientific">Gigaspora rosea</name>
    <dbReference type="NCBI Taxonomy" id="44941"/>
    <lineage>
        <taxon>Eukaryota</taxon>
        <taxon>Fungi</taxon>
        <taxon>Fungi incertae sedis</taxon>
        <taxon>Mucoromycota</taxon>
        <taxon>Glomeromycotina</taxon>
        <taxon>Glomeromycetes</taxon>
        <taxon>Diversisporales</taxon>
        <taxon>Gigasporaceae</taxon>
        <taxon>Gigaspora</taxon>
    </lineage>
</organism>
<reference evidence="2 3" key="1">
    <citation type="submission" date="2018-06" db="EMBL/GenBank/DDBJ databases">
        <title>Comparative genomics reveals the genomic features of Rhizophagus irregularis, R. cerebriforme, R. diaphanum and Gigaspora rosea, and their symbiotic lifestyle signature.</title>
        <authorList>
            <person name="Morin E."/>
            <person name="San Clemente H."/>
            <person name="Chen E.C.H."/>
            <person name="De La Providencia I."/>
            <person name="Hainaut M."/>
            <person name="Kuo A."/>
            <person name="Kohler A."/>
            <person name="Murat C."/>
            <person name="Tang N."/>
            <person name="Roy S."/>
            <person name="Loubradou J."/>
            <person name="Henrissat B."/>
            <person name="Grigoriev I.V."/>
            <person name="Corradi N."/>
            <person name="Roux C."/>
            <person name="Martin F.M."/>
        </authorList>
    </citation>
    <scope>NUCLEOTIDE SEQUENCE [LARGE SCALE GENOMIC DNA]</scope>
    <source>
        <strain evidence="2 3">DAOM 194757</strain>
    </source>
</reference>
<proteinExistence type="predicted"/>
<dbReference type="AlphaFoldDB" id="A0A397VXD1"/>
<protein>
    <submittedName>
        <fullName evidence="2">Uncharacterized protein</fullName>
    </submittedName>
</protein>
<keyword evidence="3" id="KW-1185">Reference proteome</keyword>
<comment type="caution">
    <text evidence="2">The sequence shown here is derived from an EMBL/GenBank/DDBJ whole genome shotgun (WGS) entry which is preliminary data.</text>
</comment>
<keyword evidence="1" id="KW-0732">Signal</keyword>
<evidence type="ECO:0000256" key="1">
    <source>
        <dbReference type="SAM" id="SignalP"/>
    </source>
</evidence>
<feature type="chain" id="PRO_5017328703" evidence="1">
    <location>
        <begin position="19"/>
        <end position="122"/>
    </location>
</feature>
<name>A0A397VXD1_9GLOM</name>
<accession>A0A397VXD1</accession>
<feature type="signal peptide" evidence="1">
    <location>
        <begin position="1"/>
        <end position="18"/>
    </location>
</feature>
<evidence type="ECO:0000313" key="2">
    <source>
        <dbReference type="EMBL" id="RIB24643.1"/>
    </source>
</evidence>
<evidence type="ECO:0000313" key="3">
    <source>
        <dbReference type="Proteomes" id="UP000266673"/>
    </source>
</evidence>
<dbReference type="OrthoDB" id="2412809at2759"/>
<dbReference type="Proteomes" id="UP000266673">
    <property type="component" value="Unassembled WGS sequence"/>
</dbReference>
<dbReference type="EMBL" id="QKWP01000208">
    <property type="protein sequence ID" value="RIB24643.1"/>
    <property type="molecule type" value="Genomic_DNA"/>
</dbReference>
<gene>
    <name evidence="2" type="ORF">C2G38_638395</name>
</gene>